<evidence type="ECO:0000313" key="4">
    <source>
        <dbReference type="Proteomes" id="UP000001880"/>
    </source>
</evidence>
<keyword evidence="4" id="KW-1185">Reference proteome</keyword>
<comment type="similarity">
    <text evidence="1">Belongs to the peptidase U62 family.</text>
</comment>
<proteinExistence type="inferred from homology"/>
<dbReference type="InterPro" id="IPR036059">
    <property type="entry name" value="TldD/PmbA_sf"/>
</dbReference>
<sequence>MPRLRDLLRTAVSALSAHCDEVTASAVIERVRRVDVAPGGSALTSYAVPVMRLSCELEGRSIGVVSNQIDASGVRRAMDTLRARGGARARAGRRPPALEEPRARVLRPSDDPAALSPAEWAERAEAFYERARAVTGSRIVHQAAFALCNDEERVFLGRGRDRSQRIVRTRAGAIFAGHEVRRRRGAGDDALAALRAELVDSGGIASLDELLPGEEALAAAAERALTLFAPVAPPRGEFDIVLAPSLVARLIHDCVAPALDAALWRDGLSAAAALGGAAVAAPAITLIDDPSAAGGYGSYAFDDEGAAAAATALIDAGVLRAPLTDHASARALGLPNTANARCSQGSAVPAPRPSNLVLRPGTRSLGALIAEIDHGFLLDGCMFAQVEPRTWRVRLRAARAYEIRRGKRTGAVYPDIDIAGSVPALLGAARAVSSEAERFCYGGGAYLASSALAPFLATRAPLVGP</sequence>
<feature type="domain" description="Metalloprotease TldD/E C-terminal" evidence="2">
    <location>
        <begin position="236"/>
        <end position="438"/>
    </location>
</feature>
<evidence type="ECO:0000259" key="2">
    <source>
        <dbReference type="Pfam" id="PF19289"/>
    </source>
</evidence>
<accession>D0LZB1</accession>
<dbReference type="PANTHER" id="PTHR30624:SF0">
    <property type="entry name" value="METALLOPROTEASE SLR0863"/>
    <property type="match status" value="1"/>
</dbReference>
<evidence type="ECO:0000313" key="3">
    <source>
        <dbReference type="EMBL" id="ACY16373.1"/>
    </source>
</evidence>
<organism evidence="3 4">
    <name type="scientific">Haliangium ochraceum (strain DSM 14365 / JCM 11303 / SMP-2)</name>
    <dbReference type="NCBI Taxonomy" id="502025"/>
    <lineage>
        <taxon>Bacteria</taxon>
        <taxon>Pseudomonadati</taxon>
        <taxon>Myxococcota</taxon>
        <taxon>Polyangia</taxon>
        <taxon>Haliangiales</taxon>
        <taxon>Kofleriaceae</taxon>
        <taxon>Haliangium</taxon>
    </lineage>
</organism>
<dbReference type="InterPro" id="IPR045569">
    <property type="entry name" value="Metalloprtase-TldD/E_C"/>
</dbReference>
<dbReference type="eggNOG" id="COG0312">
    <property type="taxonomic scope" value="Bacteria"/>
</dbReference>
<dbReference type="HOGENOM" id="CLU_587623_0_0_7"/>
<dbReference type="InterPro" id="IPR051463">
    <property type="entry name" value="Peptidase_U62_metallo"/>
</dbReference>
<dbReference type="KEGG" id="hoh:Hoch_3874"/>
<dbReference type="STRING" id="502025.Hoch_3874"/>
<dbReference type="Pfam" id="PF19289">
    <property type="entry name" value="PmbA_TldD_3rd"/>
    <property type="match status" value="1"/>
</dbReference>
<evidence type="ECO:0000256" key="1">
    <source>
        <dbReference type="ARBA" id="ARBA00005836"/>
    </source>
</evidence>
<dbReference type="AlphaFoldDB" id="D0LZB1"/>
<dbReference type="SUPFAM" id="SSF111283">
    <property type="entry name" value="Putative modulator of DNA gyrase, PmbA/TldD"/>
    <property type="match status" value="1"/>
</dbReference>
<protein>
    <submittedName>
        <fullName evidence="3">Peptidase U62 modulator of DNA gyrase</fullName>
    </submittedName>
</protein>
<gene>
    <name evidence="3" type="ordered locus">Hoch_3874</name>
</gene>
<dbReference type="Proteomes" id="UP000001880">
    <property type="component" value="Chromosome"/>
</dbReference>
<dbReference type="GO" id="GO:0005829">
    <property type="term" value="C:cytosol"/>
    <property type="evidence" value="ECO:0007669"/>
    <property type="project" value="TreeGrafter"/>
</dbReference>
<dbReference type="GO" id="GO:0008237">
    <property type="term" value="F:metallopeptidase activity"/>
    <property type="evidence" value="ECO:0007669"/>
    <property type="project" value="InterPro"/>
</dbReference>
<dbReference type="PANTHER" id="PTHR30624">
    <property type="entry name" value="UNCHARACTERIZED PROTEIN TLDD AND PMBA"/>
    <property type="match status" value="1"/>
</dbReference>
<dbReference type="GO" id="GO:0006508">
    <property type="term" value="P:proteolysis"/>
    <property type="evidence" value="ECO:0007669"/>
    <property type="project" value="InterPro"/>
</dbReference>
<dbReference type="EMBL" id="CP001804">
    <property type="protein sequence ID" value="ACY16373.1"/>
    <property type="molecule type" value="Genomic_DNA"/>
</dbReference>
<reference evidence="3 4" key="1">
    <citation type="journal article" date="2010" name="Stand. Genomic Sci.">
        <title>Complete genome sequence of Haliangium ochraceum type strain (SMP-2).</title>
        <authorList>
            <consortium name="US DOE Joint Genome Institute (JGI-PGF)"/>
            <person name="Ivanova N."/>
            <person name="Daum C."/>
            <person name="Lang E."/>
            <person name="Abt B."/>
            <person name="Kopitz M."/>
            <person name="Saunders E."/>
            <person name="Lapidus A."/>
            <person name="Lucas S."/>
            <person name="Glavina Del Rio T."/>
            <person name="Nolan M."/>
            <person name="Tice H."/>
            <person name="Copeland A."/>
            <person name="Cheng J.F."/>
            <person name="Chen F."/>
            <person name="Bruce D."/>
            <person name="Goodwin L."/>
            <person name="Pitluck S."/>
            <person name="Mavromatis K."/>
            <person name="Pati A."/>
            <person name="Mikhailova N."/>
            <person name="Chen A."/>
            <person name="Palaniappan K."/>
            <person name="Land M."/>
            <person name="Hauser L."/>
            <person name="Chang Y.J."/>
            <person name="Jeffries C.D."/>
            <person name="Detter J.C."/>
            <person name="Brettin T."/>
            <person name="Rohde M."/>
            <person name="Goker M."/>
            <person name="Bristow J."/>
            <person name="Markowitz V."/>
            <person name="Eisen J.A."/>
            <person name="Hugenholtz P."/>
            <person name="Kyrpides N.C."/>
            <person name="Klenk H.P."/>
        </authorList>
    </citation>
    <scope>NUCLEOTIDE SEQUENCE [LARGE SCALE GENOMIC DNA]</scope>
    <source>
        <strain evidence="4">DSM 14365 / CIP 107738 / JCM 11303 / AJ 13395 / SMP-2</strain>
    </source>
</reference>
<name>D0LZB1_HALO1</name>